<dbReference type="InterPro" id="IPR045851">
    <property type="entry name" value="AMP-bd_C_sf"/>
</dbReference>
<dbReference type="GO" id="GO:0006631">
    <property type="term" value="P:fatty acid metabolic process"/>
    <property type="evidence" value="ECO:0007669"/>
    <property type="project" value="TreeGrafter"/>
</dbReference>
<reference evidence="4 5" key="1">
    <citation type="submission" date="2020-08" db="EMBL/GenBank/DDBJ databases">
        <title>Genomic Encyclopedia of Type Strains, Phase III (KMG-III): the genomes of soil and plant-associated and newly described type strains.</title>
        <authorList>
            <person name="Whitman W."/>
        </authorList>
    </citation>
    <scope>NUCLEOTIDE SEQUENCE [LARGE SCALE GENOMIC DNA]</scope>
    <source>
        <strain evidence="4 5">CECT 8571</strain>
    </source>
</reference>
<protein>
    <submittedName>
        <fullName evidence="4">Malonyl-CoA/methylmalonyl-CoA synthetase</fullName>
        <ecNumber evidence="4">6.2.1.-</ecNumber>
    </submittedName>
</protein>
<dbReference type="PROSITE" id="PS00455">
    <property type="entry name" value="AMP_BINDING"/>
    <property type="match status" value="1"/>
</dbReference>
<comment type="similarity">
    <text evidence="1">Belongs to the ATP-dependent AMP-binding enzyme family.</text>
</comment>
<name>A0A839UQ29_9GAMM</name>
<dbReference type="InterPro" id="IPR042099">
    <property type="entry name" value="ANL_N_sf"/>
</dbReference>
<evidence type="ECO:0000313" key="4">
    <source>
        <dbReference type="EMBL" id="MBB3168841.1"/>
    </source>
</evidence>
<evidence type="ECO:0000259" key="3">
    <source>
        <dbReference type="Pfam" id="PF13193"/>
    </source>
</evidence>
<evidence type="ECO:0000256" key="1">
    <source>
        <dbReference type="ARBA" id="ARBA00006432"/>
    </source>
</evidence>
<dbReference type="InterPro" id="IPR000873">
    <property type="entry name" value="AMP-dep_synth/lig_dom"/>
</dbReference>
<gene>
    <name evidence="4" type="ORF">FHS30_002049</name>
</gene>
<keyword evidence="5" id="KW-1185">Reference proteome</keyword>
<proteinExistence type="inferred from homology"/>
<dbReference type="EMBL" id="JACHXZ010000003">
    <property type="protein sequence ID" value="MBB3168841.1"/>
    <property type="molecule type" value="Genomic_DNA"/>
</dbReference>
<feature type="domain" description="AMP-dependent synthetase/ligase" evidence="2">
    <location>
        <begin position="26"/>
        <end position="363"/>
    </location>
</feature>
<dbReference type="CDD" id="cd05941">
    <property type="entry name" value="MCS"/>
    <property type="match status" value="1"/>
</dbReference>
<dbReference type="PANTHER" id="PTHR43201:SF8">
    <property type="entry name" value="ACYL-COA SYNTHETASE FAMILY MEMBER 3"/>
    <property type="match status" value="1"/>
</dbReference>
<dbReference type="GO" id="GO:0031956">
    <property type="term" value="F:medium-chain fatty acid-CoA ligase activity"/>
    <property type="evidence" value="ECO:0007669"/>
    <property type="project" value="TreeGrafter"/>
</dbReference>
<sequence>MSANVFDVFYPQLAVGKRHQPLLTLADGQQWSRQQVLEASGRLANFFVAQGLVPGDRVTVQIDKGPLGLCLYLACLRAGLVYHPLNTGYQPAELAYFLENAEPSAVICSSAYEAPLTALCDRLGIERRWTLNGDDTGTLVDASGAMAVQFETVARGPDDLAALLYSSGTTGRPKGIMLSHANMAASARALHEAWAFSESDRLLHMLPVFHVHGLFVAIHCVLMSGAQMVYLPKFDAQQALRWLPECTVMMGVPTFYTRLLDARIGREHCPNVRVFISGSAPLLAETFRDFEAATGHRILERYGMTETNMNTSNPLHGERRAGTVGQALPGVGLQVVDDAGQPLPPGEVGSIQVKGANVFQGYWRMPEKTAEDIGADGFFNTGDKGALSADGYLSIIGRAKDLIITGGLNVYPKEVELLIDEQPGVLESAVIGVPHPDFGEAVVAVVVGDAQWPDVQAAVAQGLAKFKQPKQYIAVKELPRNTMGKVQKAALRAQYQGLFQS</sequence>
<dbReference type="Gene3D" id="3.30.300.30">
    <property type="match status" value="1"/>
</dbReference>
<accession>A0A839UQ29</accession>
<dbReference type="Pfam" id="PF13193">
    <property type="entry name" value="AMP-binding_C"/>
    <property type="match status" value="1"/>
</dbReference>
<dbReference type="SUPFAM" id="SSF56801">
    <property type="entry name" value="Acetyl-CoA synthetase-like"/>
    <property type="match status" value="1"/>
</dbReference>
<comment type="caution">
    <text evidence="4">The sequence shown here is derived from an EMBL/GenBank/DDBJ whole genome shotgun (WGS) entry which is preliminary data.</text>
</comment>
<dbReference type="EC" id="6.2.1.-" evidence="4"/>
<dbReference type="InterPro" id="IPR020845">
    <property type="entry name" value="AMP-binding_CS"/>
</dbReference>
<dbReference type="NCBIfam" id="NF005702">
    <property type="entry name" value="PRK07514.1"/>
    <property type="match status" value="1"/>
</dbReference>
<organism evidence="4 5">
    <name type="scientific">Simiduia aestuariiviva</name>
    <dbReference type="NCBI Taxonomy" id="1510459"/>
    <lineage>
        <taxon>Bacteria</taxon>
        <taxon>Pseudomonadati</taxon>
        <taxon>Pseudomonadota</taxon>
        <taxon>Gammaproteobacteria</taxon>
        <taxon>Cellvibrionales</taxon>
        <taxon>Cellvibrionaceae</taxon>
        <taxon>Simiduia</taxon>
    </lineage>
</organism>
<dbReference type="Proteomes" id="UP000559987">
    <property type="component" value="Unassembled WGS sequence"/>
</dbReference>
<evidence type="ECO:0000313" key="5">
    <source>
        <dbReference type="Proteomes" id="UP000559987"/>
    </source>
</evidence>
<evidence type="ECO:0000259" key="2">
    <source>
        <dbReference type="Pfam" id="PF00501"/>
    </source>
</evidence>
<feature type="domain" description="AMP-binding enzyme C-terminal" evidence="3">
    <location>
        <begin position="414"/>
        <end position="485"/>
    </location>
</feature>
<dbReference type="Pfam" id="PF00501">
    <property type="entry name" value="AMP-binding"/>
    <property type="match status" value="1"/>
</dbReference>
<keyword evidence="4" id="KW-0436">Ligase</keyword>
<dbReference type="InterPro" id="IPR025110">
    <property type="entry name" value="AMP-bd_C"/>
</dbReference>
<dbReference type="AlphaFoldDB" id="A0A839UQ29"/>
<dbReference type="Gene3D" id="3.40.50.12780">
    <property type="entry name" value="N-terminal domain of ligase-like"/>
    <property type="match status" value="1"/>
</dbReference>
<dbReference type="RefSeq" id="WP_183910356.1">
    <property type="nucleotide sequence ID" value="NZ_JACHXZ010000003.1"/>
</dbReference>
<dbReference type="PANTHER" id="PTHR43201">
    <property type="entry name" value="ACYL-COA SYNTHETASE"/>
    <property type="match status" value="1"/>
</dbReference>